<dbReference type="AlphaFoldDB" id="A0A382CQR8"/>
<organism evidence="1">
    <name type="scientific">marine metagenome</name>
    <dbReference type="NCBI Taxonomy" id="408172"/>
    <lineage>
        <taxon>unclassified sequences</taxon>
        <taxon>metagenomes</taxon>
        <taxon>ecological metagenomes</taxon>
    </lineage>
</organism>
<reference evidence="1" key="1">
    <citation type="submission" date="2018-05" db="EMBL/GenBank/DDBJ databases">
        <authorList>
            <person name="Lanie J.A."/>
            <person name="Ng W.-L."/>
            <person name="Kazmierczak K.M."/>
            <person name="Andrzejewski T.M."/>
            <person name="Davidsen T.M."/>
            <person name="Wayne K.J."/>
            <person name="Tettelin H."/>
            <person name="Glass J.I."/>
            <person name="Rusch D."/>
            <person name="Podicherti R."/>
            <person name="Tsui H.-C.T."/>
            <person name="Winkler M.E."/>
        </authorList>
    </citation>
    <scope>NUCLEOTIDE SEQUENCE</scope>
</reference>
<accession>A0A382CQR8</accession>
<sequence length="34" mass="3546">MSAGGTNLGNPGPKFRITNALQGALDISFLASYY</sequence>
<dbReference type="EMBL" id="UINC01035561">
    <property type="protein sequence ID" value="SVB28162.1"/>
    <property type="molecule type" value="Genomic_DNA"/>
</dbReference>
<gene>
    <name evidence="1" type="ORF">METZ01_LOCUS181016</name>
</gene>
<evidence type="ECO:0000313" key="1">
    <source>
        <dbReference type="EMBL" id="SVB28162.1"/>
    </source>
</evidence>
<protein>
    <submittedName>
        <fullName evidence="1">Uncharacterized protein</fullName>
    </submittedName>
</protein>
<proteinExistence type="predicted"/>
<name>A0A382CQR8_9ZZZZ</name>